<proteinExistence type="inferred from homology"/>
<sequence>MDSDLFHELLYLNILRLQRRKVLRRRKRSWSVHPANQYRNPNCFFWKNFLKLKEDDQKLFALTRMNRPVYNLLLNIISPFLKKPKQQIGVEERVVITLMYLAYGTPFQIIASMHKLGKTTVRNIVLETCEIFWLHLCPTYLSGPTTAQYKDIAANFLELWNIPNCVGAIDGKHIAIIRPQNSGSLFYNYKEFYSIVLMASCDARYTRTFTSASIGSYGGQSDGGVFQQTKFGQALLENKLPLPPRAPLWNESSTDFPHFFVADAAFPLKENLMRPYPGAQLPRNKAIFNYRLSRARRVIENSFGILNARWRVLRKVIDFSPKNCETIVLTCLVLHNFVMFNDHDCWYCPDTFVDTDTADHGILEGEWREDLESVGGALNSISTTRRNASSFAFRVRDFLADYFINQGAVSFQEDRI</sequence>
<dbReference type="InterPro" id="IPR045249">
    <property type="entry name" value="HARBI1-like"/>
</dbReference>
<keyword evidence="5" id="KW-0479">Metal-binding</keyword>
<comment type="subcellular location">
    <subcellularLocation>
        <location evidence="2">Nucleus</location>
    </subcellularLocation>
</comment>
<evidence type="ECO:0000256" key="6">
    <source>
        <dbReference type="ARBA" id="ARBA00022801"/>
    </source>
</evidence>
<keyword evidence="4" id="KW-0540">Nuclease</keyword>
<feature type="domain" description="DDE Tnp4" evidence="8">
    <location>
        <begin position="169"/>
        <end position="336"/>
    </location>
</feature>
<evidence type="ECO:0000256" key="4">
    <source>
        <dbReference type="ARBA" id="ARBA00022722"/>
    </source>
</evidence>
<dbReference type="PANTHER" id="PTHR22930:SF269">
    <property type="entry name" value="NUCLEASE HARBI1-LIKE PROTEIN"/>
    <property type="match status" value="1"/>
</dbReference>
<evidence type="ECO:0000256" key="7">
    <source>
        <dbReference type="ARBA" id="ARBA00023242"/>
    </source>
</evidence>
<evidence type="ECO:0000259" key="8">
    <source>
        <dbReference type="Pfam" id="PF13359"/>
    </source>
</evidence>
<evidence type="ECO:0000313" key="10">
    <source>
        <dbReference type="RefSeq" id="XP_049307315.1"/>
    </source>
</evidence>
<dbReference type="RefSeq" id="XP_049307315.1">
    <property type="nucleotide sequence ID" value="XM_049451358.1"/>
</dbReference>
<reference evidence="10" key="1">
    <citation type="submission" date="2025-08" db="UniProtKB">
        <authorList>
            <consortium name="RefSeq"/>
        </authorList>
    </citation>
    <scope>IDENTIFICATION</scope>
    <source>
        <tissue evidence="10">Adult</tissue>
    </source>
</reference>
<evidence type="ECO:0000313" key="9">
    <source>
        <dbReference type="Proteomes" id="UP001652620"/>
    </source>
</evidence>
<dbReference type="GeneID" id="125777134"/>
<organism evidence="9 10">
    <name type="scientific">Bactrocera dorsalis</name>
    <name type="common">Oriental fruit fly</name>
    <name type="synonym">Dacus dorsalis</name>
    <dbReference type="NCBI Taxonomy" id="27457"/>
    <lineage>
        <taxon>Eukaryota</taxon>
        <taxon>Metazoa</taxon>
        <taxon>Ecdysozoa</taxon>
        <taxon>Arthropoda</taxon>
        <taxon>Hexapoda</taxon>
        <taxon>Insecta</taxon>
        <taxon>Pterygota</taxon>
        <taxon>Neoptera</taxon>
        <taxon>Endopterygota</taxon>
        <taxon>Diptera</taxon>
        <taxon>Brachycera</taxon>
        <taxon>Muscomorpha</taxon>
        <taxon>Tephritoidea</taxon>
        <taxon>Tephritidae</taxon>
        <taxon>Bactrocera</taxon>
        <taxon>Bactrocera</taxon>
    </lineage>
</organism>
<accession>A0ABM3JDL3</accession>
<comment type="cofactor">
    <cofactor evidence="1">
        <name>a divalent metal cation</name>
        <dbReference type="ChEBI" id="CHEBI:60240"/>
    </cofactor>
</comment>
<dbReference type="Proteomes" id="UP001652620">
    <property type="component" value="Chromosome 3"/>
</dbReference>
<dbReference type="Pfam" id="PF13359">
    <property type="entry name" value="DDE_Tnp_4"/>
    <property type="match status" value="1"/>
</dbReference>
<evidence type="ECO:0000256" key="1">
    <source>
        <dbReference type="ARBA" id="ARBA00001968"/>
    </source>
</evidence>
<keyword evidence="7" id="KW-0539">Nucleus</keyword>
<protein>
    <submittedName>
        <fullName evidence="10">Uncharacterized protein LOC125777134 isoform X1</fullName>
    </submittedName>
</protein>
<dbReference type="InterPro" id="IPR027806">
    <property type="entry name" value="HARBI1_dom"/>
</dbReference>
<dbReference type="PANTHER" id="PTHR22930">
    <property type="match status" value="1"/>
</dbReference>
<evidence type="ECO:0000256" key="2">
    <source>
        <dbReference type="ARBA" id="ARBA00004123"/>
    </source>
</evidence>
<keyword evidence="9" id="KW-1185">Reference proteome</keyword>
<comment type="similarity">
    <text evidence="3">Belongs to the HARBI1 family.</text>
</comment>
<keyword evidence="6" id="KW-0378">Hydrolase</keyword>
<evidence type="ECO:0000256" key="3">
    <source>
        <dbReference type="ARBA" id="ARBA00006958"/>
    </source>
</evidence>
<name>A0ABM3JDL3_BACDO</name>
<gene>
    <name evidence="10" type="primary">LOC125777134</name>
</gene>
<evidence type="ECO:0000256" key="5">
    <source>
        <dbReference type="ARBA" id="ARBA00022723"/>
    </source>
</evidence>